<keyword evidence="1" id="KW-0479">Metal-binding</keyword>
<feature type="region of interest" description="Disordered" evidence="3">
    <location>
        <begin position="303"/>
        <end position="370"/>
    </location>
</feature>
<accession>A0A1E3QSQ3</accession>
<dbReference type="SUPFAM" id="SSF57924">
    <property type="entry name" value="Inhibitor of apoptosis (IAP) repeat"/>
    <property type="match status" value="2"/>
</dbReference>
<keyword evidence="5" id="KW-1185">Reference proteome</keyword>
<dbReference type="InterPro" id="IPR001370">
    <property type="entry name" value="BIR_rpt"/>
</dbReference>
<evidence type="ECO:0000256" key="1">
    <source>
        <dbReference type="ARBA" id="ARBA00022723"/>
    </source>
</evidence>
<dbReference type="PANTHER" id="PTHR46771:SF5">
    <property type="entry name" value="DETERIN"/>
    <property type="match status" value="1"/>
</dbReference>
<protein>
    <recommendedName>
        <fullName evidence="6">BIR-domain-containing protein</fullName>
    </recommendedName>
</protein>
<organism evidence="4 5">
    <name type="scientific">Babjeviella inositovora NRRL Y-12698</name>
    <dbReference type="NCBI Taxonomy" id="984486"/>
    <lineage>
        <taxon>Eukaryota</taxon>
        <taxon>Fungi</taxon>
        <taxon>Dikarya</taxon>
        <taxon>Ascomycota</taxon>
        <taxon>Saccharomycotina</taxon>
        <taxon>Pichiomycetes</taxon>
        <taxon>Serinales incertae sedis</taxon>
        <taxon>Babjeviella</taxon>
    </lineage>
</organism>
<dbReference type="OrthoDB" id="3981094at2759"/>
<feature type="region of interest" description="Disordered" evidence="3">
    <location>
        <begin position="840"/>
        <end position="859"/>
    </location>
</feature>
<keyword evidence="2" id="KW-0862">Zinc</keyword>
<dbReference type="InterPro" id="IPR051190">
    <property type="entry name" value="Baculoviral_IAP"/>
</dbReference>
<gene>
    <name evidence="4" type="ORF">BABINDRAFT_160805</name>
</gene>
<feature type="compositionally biased region" description="Basic and acidic residues" evidence="3">
    <location>
        <begin position="338"/>
        <end position="356"/>
    </location>
</feature>
<dbReference type="EMBL" id="KV454429">
    <property type="protein sequence ID" value="ODQ80534.1"/>
    <property type="molecule type" value="Genomic_DNA"/>
</dbReference>
<evidence type="ECO:0008006" key="6">
    <source>
        <dbReference type="Google" id="ProtNLM"/>
    </source>
</evidence>
<dbReference type="Pfam" id="PF00653">
    <property type="entry name" value="BIR"/>
    <property type="match status" value="2"/>
</dbReference>
<feature type="region of interest" description="Disordered" evidence="3">
    <location>
        <begin position="450"/>
        <end position="505"/>
    </location>
</feature>
<sequence length="859" mass="96007">MPPKNPGLFYRNGREETFTDRPIGRSKETTSWPEDGLYPTATQMALCGFYYTPTKASLYKATCFLCKRSETLWRGVENPAALHLQTNPECAWAQLISYYLFAESKTTIDWTAVPMFLEPFGKACYTLREQTFGRWSGKHHTKEDMLNAGFFFNPENKEDDCCQCMYCGVSLAGFEPEDDLFKEHWDRKDRLGVECYAMLKHQEMQQSDKRTSGVTIEPRKKRKLRAVTKSPDPVSPAVTLKRNTKFNESIEMHNSSPEKPKPLGSPKHVSFSESSDEAEPNNGLVEVEPLEPKDVADHDAAISLSSDLEGENNREKIPTARRARNTSLRSLRATVSLEPERLRQATKSPRRDDPLRSSRSIFDFPSDDEDDLFDKRESLGTKLKSQSQLTNAMPLKVGAKKSSLPAKPLRAATPVEANATVLVDTTVRTMASVPNTIAKSSKGVILDADQNTPSPVHPVGNTSQRKPGSSPIKFSMIYSSDEGEKSDRDALAESTPHAKTAHKTVGTERILKSKIALQLTLEPSPLLLFPQSPSPSAKRITEDAVGATMSSGDDSFHSTRLALESELINDDEERKVQRKDTEMTVVRKSEAMVLVPENMNIEEKAIYEDIENKAISDEGNAKEKAISEDAIETVISVLNAMHTHENETALEGTAISEEITLGHETLTREDAALVKEQKKDIKSLVAINGNKVAHQDYMLLESTRADSSHSKLVLTHTPNVKHNFIESSTPVIRDTEVWVPSKEKRVFELVSDMGTVSQYLGNVSASHYELNDDMDGTLTSFIANMPEEELGMTISEWIQYISKQGRSMLMTSGLSMLKYYEEEYKRGLAFLNKLPVVEKGDDSDMSLTSDSDMDDYDLH</sequence>
<dbReference type="Gene3D" id="1.10.1170.10">
    <property type="entry name" value="Inhibitor Of Apoptosis Protein (2mihbC-IAP-1), Chain A"/>
    <property type="match status" value="2"/>
</dbReference>
<evidence type="ECO:0000256" key="2">
    <source>
        <dbReference type="ARBA" id="ARBA00022833"/>
    </source>
</evidence>
<evidence type="ECO:0000256" key="3">
    <source>
        <dbReference type="SAM" id="MobiDB-lite"/>
    </source>
</evidence>
<reference evidence="5" key="1">
    <citation type="submission" date="2016-05" db="EMBL/GenBank/DDBJ databases">
        <title>Comparative genomics of biotechnologically important yeasts.</title>
        <authorList>
            <consortium name="DOE Joint Genome Institute"/>
            <person name="Riley R."/>
            <person name="Haridas S."/>
            <person name="Wolfe K.H."/>
            <person name="Lopes M.R."/>
            <person name="Hittinger C.T."/>
            <person name="Goker M."/>
            <person name="Salamov A."/>
            <person name="Wisecaver J."/>
            <person name="Long T.M."/>
            <person name="Aerts A.L."/>
            <person name="Barry K."/>
            <person name="Choi C."/>
            <person name="Clum A."/>
            <person name="Coughlan A.Y."/>
            <person name="Deshpande S."/>
            <person name="Douglass A.P."/>
            <person name="Hanson S.J."/>
            <person name="Klenk H.-P."/>
            <person name="Labutti K."/>
            <person name="Lapidus A."/>
            <person name="Lindquist E."/>
            <person name="Lipzen A."/>
            <person name="Meier-Kolthoff J.P."/>
            <person name="Ohm R.A."/>
            <person name="Otillar R.P."/>
            <person name="Pangilinan J."/>
            <person name="Peng Y."/>
            <person name="Rokas A."/>
            <person name="Rosa C.A."/>
            <person name="Scheuner C."/>
            <person name="Sibirny A.A."/>
            <person name="Slot J.C."/>
            <person name="Stielow J.B."/>
            <person name="Sun H."/>
            <person name="Kurtzman C.P."/>
            <person name="Blackwell M."/>
            <person name="Grigoriev I.V."/>
            <person name="Jeffries T.W."/>
        </authorList>
    </citation>
    <scope>NUCLEOTIDE SEQUENCE [LARGE SCALE GENOMIC DNA]</scope>
    <source>
        <strain evidence="5">NRRL Y-12698</strain>
    </source>
</reference>
<feature type="compositionally biased region" description="Basic and acidic residues" evidence="3">
    <location>
        <begin position="248"/>
        <end position="261"/>
    </location>
</feature>
<dbReference type="PROSITE" id="PS50143">
    <property type="entry name" value="BIR_REPEAT_2"/>
    <property type="match status" value="2"/>
</dbReference>
<feature type="compositionally biased region" description="Basic and acidic residues" evidence="3">
    <location>
        <begin position="482"/>
        <end position="491"/>
    </location>
</feature>
<feature type="region of interest" description="Disordered" evidence="3">
    <location>
        <begin position="202"/>
        <end position="282"/>
    </location>
</feature>
<dbReference type="GO" id="GO:0046872">
    <property type="term" value="F:metal ion binding"/>
    <property type="evidence" value="ECO:0007669"/>
    <property type="project" value="UniProtKB-KW"/>
</dbReference>
<evidence type="ECO:0000313" key="5">
    <source>
        <dbReference type="Proteomes" id="UP000094336"/>
    </source>
</evidence>
<dbReference type="PANTHER" id="PTHR46771">
    <property type="entry name" value="DETERIN"/>
    <property type="match status" value="1"/>
</dbReference>
<feature type="compositionally biased region" description="Basic and acidic residues" evidence="3">
    <location>
        <begin position="202"/>
        <end position="211"/>
    </location>
</feature>
<feature type="compositionally biased region" description="Polar residues" evidence="3">
    <location>
        <begin position="450"/>
        <end position="467"/>
    </location>
</feature>
<proteinExistence type="predicted"/>
<dbReference type="STRING" id="984486.A0A1E3QSQ3"/>
<evidence type="ECO:0000313" key="4">
    <source>
        <dbReference type="EMBL" id="ODQ80534.1"/>
    </source>
</evidence>
<dbReference type="SMART" id="SM00238">
    <property type="entry name" value="BIR"/>
    <property type="match status" value="2"/>
</dbReference>
<dbReference type="Proteomes" id="UP000094336">
    <property type="component" value="Unassembled WGS sequence"/>
</dbReference>
<name>A0A1E3QSQ3_9ASCO</name>
<dbReference type="GeneID" id="30146314"/>
<dbReference type="RefSeq" id="XP_018985862.1">
    <property type="nucleotide sequence ID" value="XM_019128461.1"/>
</dbReference>
<dbReference type="AlphaFoldDB" id="A0A1E3QSQ3"/>